<dbReference type="Proteomes" id="UP000034841">
    <property type="component" value="Unassembled WGS sequence"/>
</dbReference>
<dbReference type="PANTHER" id="PTHR47668:SF1">
    <property type="entry name" value="DIENELACTONE HYDROLASE DOMAIN-CONTAINING PROTEIN-RELATED"/>
    <property type="match status" value="1"/>
</dbReference>
<accession>A0A0F8B145</accession>
<comment type="caution">
    <text evidence="2">The sequence shown here is derived from an EMBL/GenBank/DDBJ whole genome shotgun (WGS) entry which is preliminary data.</text>
</comment>
<dbReference type="EMBL" id="LBBL01000138">
    <property type="protein sequence ID" value="KKF94806.1"/>
    <property type="molecule type" value="Genomic_DNA"/>
</dbReference>
<feature type="domain" description="Dienelactone hydrolase" evidence="1">
    <location>
        <begin position="37"/>
        <end position="249"/>
    </location>
</feature>
<sequence>MSAMPATHGHSAACCNIPPVVETGYKEIGSYEQLGGFNTYTTGSSNATKGLLFIFDIFGFYPQTLQGADILGQKYRVLMPDWFEGKPADISVFPPDTPEKKETLTAFLSKNHPAIVGPKVKAYVAATSAKYPAVTSWAIVGFCWGGKVVSNVTSTDDTPFKVGAEVHPAMVDAEDAKGIKVPLILLASKDEDAEEVKKFEANLKGPKYVETYGDQIHGWMAARSNLSDPRNKEEYARGYKKLLEFFGEHL</sequence>
<protein>
    <submittedName>
        <fullName evidence="2">Putative AIM2 family protein C30D10.14</fullName>
    </submittedName>
</protein>
<dbReference type="Gene3D" id="3.40.50.1820">
    <property type="entry name" value="alpha/beta hydrolase"/>
    <property type="match status" value="1"/>
</dbReference>
<evidence type="ECO:0000313" key="3">
    <source>
        <dbReference type="Proteomes" id="UP000034841"/>
    </source>
</evidence>
<evidence type="ECO:0000259" key="1">
    <source>
        <dbReference type="Pfam" id="PF01738"/>
    </source>
</evidence>
<dbReference type="PANTHER" id="PTHR47668">
    <property type="entry name" value="DIENELACTONE HYDROLASE FAMILY PROTEIN (AFU_ORTHOLOGUE AFUA_6G01940)"/>
    <property type="match status" value="1"/>
</dbReference>
<proteinExistence type="predicted"/>
<dbReference type="GO" id="GO:0016787">
    <property type="term" value="F:hydrolase activity"/>
    <property type="evidence" value="ECO:0007669"/>
    <property type="project" value="InterPro"/>
</dbReference>
<reference evidence="2 3" key="1">
    <citation type="submission" date="2015-04" db="EMBL/GenBank/DDBJ databases">
        <title>Genome sequence of Ceratocystis platani, a major pathogen of plane trees.</title>
        <authorList>
            <person name="Belbahri L."/>
        </authorList>
    </citation>
    <scope>NUCLEOTIDE SEQUENCE [LARGE SCALE GENOMIC DNA]</scope>
    <source>
        <strain evidence="2 3">CFO</strain>
    </source>
</reference>
<dbReference type="InterPro" id="IPR002925">
    <property type="entry name" value="Dienelactn_hydro"/>
</dbReference>
<dbReference type="OrthoDB" id="2147163at2759"/>
<gene>
    <name evidence="2" type="ORF">CFO_g2840</name>
</gene>
<name>A0A0F8B145_CERFI</name>
<evidence type="ECO:0000313" key="2">
    <source>
        <dbReference type="EMBL" id="KKF94806.1"/>
    </source>
</evidence>
<dbReference type="Pfam" id="PF01738">
    <property type="entry name" value="DLH"/>
    <property type="match status" value="1"/>
</dbReference>
<keyword evidence="3" id="KW-1185">Reference proteome</keyword>
<organism evidence="2 3">
    <name type="scientific">Ceratocystis fimbriata f. sp. platani</name>
    <dbReference type="NCBI Taxonomy" id="88771"/>
    <lineage>
        <taxon>Eukaryota</taxon>
        <taxon>Fungi</taxon>
        <taxon>Dikarya</taxon>
        <taxon>Ascomycota</taxon>
        <taxon>Pezizomycotina</taxon>
        <taxon>Sordariomycetes</taxon>
        <taxon>Hypocreomycetidae</taxon>
        <taxon>Microascales</taxon>
        <taxon>Ceratocystidaceae</taxon>
        <taxon>Ceratocystis</taxon>
    </lineage>
</organism>
<dbReference type="InterPro" id="IPR029058">
    <property type="entry name" value="AB_hydrolase_fold"/>
</dbReference>
<dbReference type="AlphaFoldDB" id="A0A0F8B145"/>
<dbReference type="SUPFAM" id="SSF53474">
    <property type="entry name" value="alpha/beta-Hydrolases"/>
    <property type="match status" value="1"/>
</dbReference>